<evidence type="ECO:0000313" key="2">
    <source>
        <dbReference type="EMBL" id="GAA3371185.1"/>
    </source>
</evidence>
<dbReference type="Pfam" id="PF22768">
    <property type="entry name" value="SPP1_Dit"/>
    <property type="match status" value="1"/>
</dbReference>
<sequence>MATLTTDYQIDFAGLLLGPGTPYVVSDVVGLGAPELRTQDVDNPTDDGAFPGVDYYRPRVVRIEAAIRTPGDPSAAADALARLHEVASTPSIRKTAGKLAVLRLRWPGRGVRRLYGRIRRADAISTAQSIFGWIPLELEFAATDPRFYDDVQQTLVLPLDVSQDSQGFQAPLVAPITTGVADPQERPGWVTNSGDLPAWPTITITGPVTNPRVWIVETGRVLELALTLGEGERIEIDTRPGTRWVLRNGSGNASAALTSASRLDLFTIPGTEPDAPARRSELRWTATDYTNTARLSVSWRDAYTAL</sequence>
<dbReference type="EMBL" id="BAAAYL010000001">
    <property type="protein sequence ID" value="GAA3371185.1"/>
    <property type="molecule type" value="Genomic_DNA"/>
</dbReference>
<protein>
    <recommendedName>
        <fullName evidence="1">Siphovirus-type tail component C-terminal domain-containing protein</fullName>
    </recommendedName>
</protein>
<feature type="domain" description="Siphovirus-type tail component C-terminal" evidence="1">
    <location>
        <begin position="194"/>
        <end position="262"/>
    </location>
</feature>
<evidence type="ECO:0000313" key="3">
    <source>
        <dbReference type="Proteomes" id="UP001499990"/>
    </source>
</evidence>
<dbReference type="RefSeq" id="WP_345035998.1">
    <property type="nucleotide sequence ID" value="NZ_BAAAYL010000001.1"/>
</dbReference>
<comment type="caution">
    <text evidence="2">The sequence shown here is derived from an EMBL/GenBank/DDBJ whole genome shotgun (WGS) entry which is preliminary data.</text>
</comment>
<dbReference type="InterPro" id="IPR054738">
    <property type="entry name" value="Siphovirus-type_tail_C"/>
</dbReference>
<keyword evidence="3" id="KW-1185">Reference proteome</keyword>
<name>A0ABP6S906_9ACTN</name>
<dbReference type="Gene3D" id="2.60.120.860">
    <property type="match status" value="1"/>
</dbReference>
<evidence type="ECO:0000259" key="1">
    <source>
        <dbReference type="Pfam" id="PF22768"/>
    </source>
</evidence>
<proteinExistence type="predicted"/>
<accession>A0ABP6S906</accession>
<organism evidence="2 3">
    <name type="scientific">Streptomyces sannanensis</name>
    <dbReference type="NCBI Taxonomy" id="285536"/>
    <lineage>
        <taxon>Bacteria</taxon>
        <taxon>Bacillati</taxon>
        <taxon>Actinomycetota</taxon>
        <taxon>Actinomycetes</taxon>
        <taxon>Kitasatosporales</taxon>
        <taxon>Streptomycetaceae</taxon>
        <taxon>Streptomyces</taxon>
    </lineage>
</organism>
<gene>
    <name evidence="2" type="ORF">GCM10020367_20830</name>
</gene>
<dbReference type="Proteomes" id="UP001499990">
    <property type="component" value="Unassembled WGS sequence"/>
</dbReference>
<reference evidence="3" key="1">
    <citation type="journal article" date="2019" name="Int. J. Syst. Evol. Microbiol.">
        <title>The Global Catalogue of Microorganisms (GCM) 10K type strain sequencing project: providing services to taxonomists for standard genome sequencing and annotation.</title>
        <authorList>
            <consortium name="The Broad Institute Genomics Platform"/>
            <consortium name="The Broad Institute Genome Sequencing Center for Infectious Disease"/>
            <person name="Wu L."/>
            <person name="Ma J."/>
        </authorList>
    </citation>
    <scope>NUCLEOTIDE SEQUENCE [LARGE SCALE GENOMIC DNA]</scope>
    <source>
        <strain evidence="3">JCM 9651</strain>
    </source>
</reference>